<sequence>MNIKQLQKQIHEQNVKAGWWDNPREKGTLLCLIHSEISEAMEGERKDLMDDHLPHRKMAEVELADAVIRILDYAHAFGYDIESAITEKLEYNKHRSDHQRENRAKSGGKQF</sequence>
<accession>A0AA42FLV2</accession>
<dbReference type="SUPFAM" id="SSF101386">
    <property type="entry name" value="all-alpha NTP pyrophosphatases"/>
    <property type="match status" value="1"/>
</dbReference>
<dbReference type="Proteomes" id="UP001156701">
    <property type="component" value="Unassembled WGS sequence"/>
</dbReference>
<organism evidence="2 3">
    <name type="scientific">Providencia huashanensis</name>
    <dbReference type="NCBI Taxonomy" id="3037798"/>
    <lineage>
        <taxon>Bacteria</taxon>
        <taxon>Pseudomonadati</taxon>
        <taxon>Pseudomonadota</taxon>
        <taxon>Gammaproteobacteria</taxon>
        <taxon>Enterobacterales</taxon>
        <taxon>Morganellaceae</taxon>
        <taxon>Providencia</taxon>
    </lineage>
</organism>
<evidence type="ECO:0000313" key="2">
    <source>
        <dbReference type="EMBL" id="MDG4696385.1"/>
    </source>
</evidence>
<protein>
    <recommendedName>
        <fullName evidence="4">NTP pyrophosphohydrolase MazG putative catalytic core domain-containing protein</fullName>
    </recommendedName>
</protein>
<dbReference type="AlphaFoldDB" id="A0AA42FLV2"/>
<name>A0AA42FLV2_9GAMM</name>
<reference evidence="2" key="1">
    <citation type="submission" date="2023-03" db="EMBL/GenBank/DDBJ databases">
        <title>a new species belonging to Providencia genus.</title>
        <authorList>
            <person name="Yang W."/>
            <person name="Hu F."/>
            <person name="Shen S."/>
            <person name="Ding L."/>
            <person name="Yin D."/>
        </authorList>
    </citation>
    <scope>NUCLEOTIDE SEQUENCE</scope>
    <source>
        <strain evidence="2">CRE-3FA-0001</strain>
    </source>
</reference>
<evidence type="ECO:0008006" key="4">
    <source>
        <dbReference type="Google" id="ProtNLM"/>
    </source>
</evidence>
<evidence type="ECO:0000313" key="3">
    <source>
        <dbReference type="Proteomes" id="UP001156701"/>
    </source>
</evidence>
<feature type="region of interest" description="Disordered" evidence="1">
    <location>
        <begin position="92"/>
        <end position="111"/>
    </location>
</feature>
<dbReference type="EMBL" id="JARRYG010000008">
    <property type="protein sequence ID" value="MDG4696385.1"/>
    <property type="molecule type" value="Genomic_DNA"/>
</dbReference>
<evidence type="ECO:0000256" key="1">
    <source>
        <dbReference type="SAM" id="MobiDB-lite"/>
    </source>
</evidence>
<comment type="caution">
    <text evidence="2">The sequence shown here is derived from an EMBL/GenBank/DDBJ whole genome shotgun (WGS) entry which is preliminary data.</text>
</comment>
<proteinExistence type="predicted"/>
<gene>
    <name evidence="2" type="ORF">P7V44_09040</name>
</gene>
<dbReference type="Gene3D" id="1.10.287.1080">
    <property type="entry name" value="MazG-like"/>
    <property type="match status" value="1"/>
</dbReference>
<dbReference type="CDD" id="cd11542">
    <property type="entry name" value="NTP-PPase_u5"/>
    <property type="match status" value="1"/>
</dbReference>
<dbReference type="RefSeq" id="WP_278030718.1">
    <property type="nucleotide sequence ID" value="NZ_JARRYG010000008.1"/>
</dbReference>
<feature type="compositionally biased region" description="Basic and acidic residues" evidence="1">
    <location>
        <begin position="92"/>
        <end position="104"/>
    </location>
</feature>